<evidence type="ECO:0000259" key="2">
    <source>
        <dbReference type="Pfam" id="PF01326"/>
    </source>
</evidence>
<comment type="caution">
    <text evidence="3">The sequence shown here is derived from an EMBL/GenBank/DDBJ whole genome shotgun (WGS) entry which is preliminary data.</text>
</comment>
<dbReference type="InterPro" id="IPR008279">
    <property type="entry name" value="PEP-util_enz_mobile_dom"/>
</dbReference>
<feature type="domain" description="PEP-utilising enzyme mobile" evidence="1">
    <location>
        <begin position="771"/>
        <end position="841"/>
    </location>
</feature>
<dbReference type="Gene3D" id="3.30.470.20">
    <property type="entry name" value="ATP-grasp fold, B domain"/>
    <property type="match status" value="2"/>
</dbReference>
<gene>
    <name evidence="3" type="ORF">N5J77_24185</name>
</gene>
<dbReference type="PANTHER" id="PTHR43615">
    <property type="entry name" value="PHOSPHOENOLPYRUVATE SYNTHASE-RELATED"/>
    <property type="match status" value="1"/>
</dbReference>
<dbReference type="GO" id="GO:0016301">
    <property type="term" value="F:kinase activity"/>
    <property type="evidence" value="ECO:0007669"/>
    <property type="project" value="InterPro"/>
</dbReference>
<evidence type="ECO:0000313" key="3">
    <source>
        <dbReference type="EMBL" id="MDH2134237.1"/>
    </source>
</evidence>
<name>A0AA42X1T8_SPHYA</name>
<dbReference type="Proteomes" id="UP001162318">
    <property type="component" value="Unassembled WGS sequence"/>
</dbReference>
<dbReference type="InterPro" id="IPR013815">
    <property type="entry name" value="ATP_grasp_subdomain_1"/>
</dbReference>
<dbReference type="InterPro" id="IPR002192">
    <property type="entry name" value="PPDK_AMP/ATP-bd"/>
</dbReference>
<reference evidence="3" key="1">
    <citation type="submission" date="2022-09" db="EMBL/GenBank/DDBJ databases">
        <title>Intensive care unit water sources are persistently colonized with multi-drug resistant bacteria and are the site of extensive horizontal gene transfer of antibiotic resistance genes.</title>
        <authorList>
            <person name="Diorio-Toth L."/>
        </authorList>
    </citation>
    <scope>NUCLEOTIDE SEQUENCE</scope>
    <source>
        <strain evidence="3">GD03659</strain>
    </source>
</reference>
<protein>
    <submittedName>
        <fullName evidence="3">PEP-utilizing enzyme</fullName>
    </submittedName>
</protein>
<dbReference type="GO" id="GO:0005524">
    <property type="term" value="F:ATP binding"/>
    <property type="evidence" value="ECO:0007669"/>
    <property type="project" value="InterPro"/>
</dbReference>
<dbReference type="SUPFAM" id="SSF52009">
    <property type="entry name" value="Phosphohistidine domain"/>
    <property type="match status" value="1"/>
</dbReference>
<dbReference type="RefSeq" id="WP_279729542.1">
    <property type="nucleotide sequence ID" value="NZ_JAOCKX010000052.1"/>
</dbReference>
<dbReference type="Pfam" id="PF01326">
    <property type="entry name" value="PPDK_N"/>
    <property type="match status" value="1"/>
</dbReference>
<dbReference type="InterPro" id="IPR051549">
    <property type="entry name" value="PEP_Utilizing_Enz"/>
</dbReference>
<dbReference type="SUPFAM" id="SSF56059">
    <property type="entry name" value="Glutathione synthetase ATP-binding domain-like"/>
    <property type="match status" value="1"/>
</dbReference>
<dbReference type="Gene3D" id="3.30.1490.20">
    <property type="entry name" value="ATP-grasp fold, A domain"/>
    <property type="match status" value="1"/>
</dbReference>
<dbReference type="Gene3D" id="3.50.30.10">
    <property type="entry name" value="Phosphohistidine domain"/>
    <property type="match status" value="1"/>
</dbReference>
<evidence type="ECO:0000313" key="4">
    <source>
        <dbReference type="Proteomes" id="UP001162318"/>
    </source>
</evidence>
<evidence type="ECO:0000259" key="1">
    <source>
        <dbReference type="Pfam" id="PF00391"/>
    </source>
</evidence>
<dbReference type="AlphaFoldDB" id="A0AA42X1T8"/>
<dbReference type="InterPro" id="IPR036637">
    <property type="entry name" value="Phosphohistidine_dom_sf"/>
</dbReference>
<dbReference type="PANTHER" id="PTHR43615:SF1">
    <property type="entry name" value="PPDK_N DOMAIN-CONTAINING PROTEIN"/>
    <property type="match status" value="1"/>
</dbReference>
<dbReference type="Pfam" id="PF00391">
    <property type="entry name" value="PEP-utilizers"/>
    <property type="match status" value="1"/>
</dbReference>
<accession>A0AA42X1T8</accession>
<dbReference type="EMBL" id="JAOCKX010000052">
    <property type="protein sequence ID" value="MDH2134237.1"/>
    <property type="molecule type" value="Genomic_DNA"/>
</dbReference>
<proteinExistence type="predicted"/>
<sequence length="848" mass="92572">MLIDDKYSAGFAGEKFVLNYSECFNFGAELVGGKAWNLARADRWGIPVPDGFVISAENYREVVSEPHVRMLIDATAMLTTEDIISGNALILNEIRESIESTPLSDEQLAALDDILAKNGREIYAVRSSATLEDGRDYSFAGVHESFLHISGVADVAKAIRRCQASLWTPRAVAYRRRFALADEDLRCAVLVCAMVGGRAGPVAAGIAFTAEPISGARNIVAIEATAGLADKLVSGAVTPESWRVTVGVEKLDIAAPDNARVMRQTDIAALARLTQRIHWAFSDGDQPQDIEWAWDGNAYFIVQVRPATAIPHPSFTQLAEQPVIWSNANLCEVLPGVLTPLSWSILKYAIGATLFDVQRACDYHPPEGLELLRRFGGRPYFEVSAIQWAGYDSIGANPAELNEQLGGEIPEISVPPGNPFVGSEGRKRRWRQTKLLVLAWRLRQSLEPRIQRALKHARSYRSLSGSMDGKALLEIWAATEDQCVRLPFMYANVASHVWMTIAREAGRKALPAERFDPLLSRLLAAANNVTSAEHGYGLQRLAKLKKSDLHASEAIWEEFLDRFGHRGFDELELANPRWGEDPDRLKEVIDALAQSTHDRDAAGDARSRAVAELAQVPLLTRKVIQWAVDRATAAYGFREAAKSAVVALLGVFRGIVLAAAAQMKSQAVLESLEDIFFLSAADILAYLEGVWDGRGARELVHDRKIIRAQWEDSPDPGRSLIENAQGATTGYQNTRKLEASATGWKGISASAGRAVGRARFVHEASQPGRLSSGDILLARSTDPAWTPLFLIAGGIIVENGGYLSHGAIVAREFGIPAVVNLPGILELLHDGELVEVDGDRGYVTPSRG</sequence>
<feature type="domain" description="Pyruvate phosphate dikinase AMP/ATP-binding" evidence="2">
    <location>
        <begin position="29"/>
        <end position="245"/>
    </location>
</feature>
<organism evidence="3 4">
    <name type="scientific">Sphingobium yanoikuyae</name>
    <name type="common">Sphingomonas yanoikuyae</name>
    <dbReference type="NCBI Taxonomy" id="13690"/>
    <lineage>
        <taxon>Bacteria</taxon>
        <taxon>Pseudomonadati</taxon>
        <taxon>Pseudomonadota</taxon>
        <taxon>Alphaproteobacteria</taxon>
        <taxon>Sphingomonadales</taxon>
        <taxon>Sphingomonadaceae</taxon>
        <taxon>Sphingobium</taxon>
    </lineage>
</organism>